<feature type="transmembrane region" description="Helical" evidence="1">
    <location>
        <begin position="6"/>
        <end position="24"/>
    </location>
</feature>
<sequence>MKVIFIIYAINAFLICITFAGQMMQETESFHKRDTICPCGRKQVAGVSCLMRRRKFEQPQRLVKRAGKTGACQCLPCPKSNAKYKDPTGMPKVVKTNSPYEKAIEACVLKNTMTALKDPKAETPRCSEVVKDPSKKH</sequence>
<keyword evidence="3" id="KW-1185">Reference proteome</keyword>
<dbReference type="RefSeq" id="XP_025353507.1">
    <property type="nucleotide sequence ID" value="XM_025498990.1"/>
</dbReference>
<dbReference type="InParanoid" id="A0A316VCC9"/>
<reference evidence="2 3" key="1">
    <citation type="journal article" date="2018" name="Mol. Biol. Evol.">
        <title>Broad Genomic Sampling Reveals a Smut Pathogenic Ancestry of the Fungal Clade Ustilaginomycotina.</title>
        <authorList>
            <person name="Kijpornyongpan T."/>
            <person name="Mondo S.J."/>
            <person name="Barry K."/>
            <person name="Sandor L."/>
            <person name="Lee J."/>
            <person name="Lipzen A."/>
            <person name="Pangilinan J."/>
            <person name="LaButti K."/>
            <person name="Hainaut M."/>
            <person name="Henrissat B."/>
            <person name="Grigoriev I.V."/>
            <person name="Spatafora J.W."/>
            <person name="Aime M.C."/>
        </authorList>
    </citation>
    <scope>NUCLEOTIDE SEQUENCE [LARGE SCALE GENOMIC DNA]</scope>
    <source>
        <strain evidence="2 3">MCA 3882</strain>
    </source>
</reference>
<evidence type="ECO:0000313" key="2">
    <source>
        <dbReference type="EMBL" id="PWN33205.1"/>
    </source>
</evidence>
<dbReference type="GeneID" id="37020771"/>
<dbReference type="AlphaFoldDB" id="A0A316VCC9"/>
<keyword evidence="1" id="KW-0472">Membrane</keyword>
<protein>
    <submittedName>
        <fullName evidence="2">Uncharacterized protein</fullName>
    </submittedName>
</protein>
<accession>A0A316VCC9</accession>
<proteinExistence type="predicted"/>
<dbReference type="Proteomes" id="UP000245771">
    <property type="component" value="Unassembled WGS sequence"/>
</dbReference>
<dbReference type="EMBL" id="KZ819604">
    <property type="protein sequence ID" value="PWN33205.1"/>
    <property type="molecule type" value="Genomic_DNA"/>
</dbReference>
<evidence type="ECO:0000313" key="3">
    <source>
        <dbReference type="Proteomes" id="UP000245771"/>
    </source>
</evidence>
<organism evidence="2 3">
    <name type="scientific">Meira miltonrushii</name>
    <dbReference type="NCBI Taxonomy" id="1280837"/>
    <lineage>
        <taxon>Eukaryota</taxon>
        <taxon>Fungi</taxon>
        <taxon>Dikarya</taxon>
        <taxon>Basidiomycota</taxon>
        <taxon>Ustilaginomycotina</taxon>
        <taxon>Exobasidiomycetes</taxon>
        <taxon>Exobasidiales</taxon>
        <taxon>Brachybasidiaceae</taxon>
        <taxon>Meira</taxon>
    </lineage>
</organism>
<name>A0A316VCC9_9BASI</name>
<keyword evidence="1" id="KW-1133">Transmembrane helix</keyword>
<keyword evidence="1" id="KW-0812">Transmembrane</keyword>
<evidence type="ECO:0000256" key="1">
    <source>
        <dbReference type="SAM" id="Phobius"/>
    </source>
</evidence>
<gene>
    <name evidence="2" type="ORF">FA14DRAFT_161176</name>
</gene>